<protein>
    <submittedName>
        <fullName evidence="1">Uncharacterized protein</fullName>
    </submittedName>
</protein>
<organism evidence="1">
    <name type="scientific">Hexamita inflata</name>
    <dbReference type="NCBI Taxonomy" id="28002"/>
    <lineage>
        <taxon>Eukaryota</taxon>
        <taxon>Metamonada</taxon>
        <taxon>Diplomonadida</taxon>
        <taxon>Hexamitidae</taxon>
        <taxon>Hexamitinae</taxon>
        <taxon>Hexamita</taxon>
    </lineage>
</organism>
<evidence type="ECO:0000313" key="2">
    <source>
        <dbReference type="EMBL" id="CAL6076216.1"/>
    </source>
</evidence>
<reference evidence="1" key="1">
    <citation type="submission" date="2023-06" db="EMBL/GenBank/DDBJ databases">
        <authorList>
            <person name="Kurt Z."/>
        </authorList>
    </citation>
    <scope>NUCLEOTIDE SEQUENCE</scope>
</reference>
<dbReference type="EMBL" id="CATOUU010001055">
    <property type="protein sequence ID" value="CAI9969292.1"/>
    <property type="molecule type" value="Genomic_DNA"/>
</dbReference>
<dbReference type="Proteomes" id="UP001642409">
    <property type="component" value="Unassembled WGS sequence"/>
</dbReference>
<reference evidence="2 3" key="2">
    <citation type="submission" date="2024-07" db="EMBL/GenBank/DDBJ databases">
        <authorList>
            <person name="Akdeniz Z."/>
        </authorList>
    </citation>
    <scope>NUCLEOTIDE SEQUENCE [LARGE SCALE GENOMIC DNA]</scope>
</reference>
<dbReference type="AlphaFoldDB" id="A0AA86R4N1"/>
<evidence type="ECO:0000313" key="3">
    <source>
        <dbReference type="Proteomes" id="UP001642409"/>
    </source>
</evidence>
<sequence length="333" mass="39323">MQYGLRLCLPNEQYVIISTTLETTLYQIQKMLPSIFNVSDDEALTLGFFSKIDEKLQYLKLDLQYQSIPQNENLMMKTTYVQVFYPYLQGFDFLAKYQVLKERYRLVIQKQATPQYTQLIILYGLQQLTSKLLLCKDEQSYSNTGKLLSLALLLDNYKAFQLQNEVAEQCKSFISQTQYSQFLLPDQHKNAITEADSFSKLKFSEICSEFIVQIANLQHFQSFSFKAVYFPVVEEKGELVPLHRDKDFETNLYIYQMEKCVAVVGTQYLEIWDQGILMLIKQFQLTKIEKFYMTEDSIYIKDAESKGICIYVKNIEQIWEQMQAWFKIVKTQW</sequence>
<comment type="caution">
    <text evidence="1">The sequence shown here is derived from an EMBL/GenBank/DDBJ whole genome shotgun (WGS) entry which is preliminary data.</text>
</comment>
<keyword evidence="3" id="KW-1185">Reference proteome</keyword>
<proteinExistence type="predicted"/>
<gene>
    <name evidence="1" type="ORF">HINF_LOCUS56937</name>
    <name evidence="2" type="ORF">HINF_LOCUS57585</name>
</gene>
<dbReference type="EMBL" id="CAXDID020000318">
    <property type="protein sequence ID" value="CAL6076216.1"/>
    <property type="molecule type" value="Genomic_DNA"/>
</dbReference>
<name>A0AA86R4N1_9EUKA</name>
<accession>A0AA86R4N1</accession>
<evidence type="ECO:0000313" key="1">
    <source>
        <dbReference type="EMBL" id="CAI9969292.1"/>
    </source>
</evidence>